<accession>A0ABP9FKN6</accession>
<sequence>MTDGQSGWHPPMPPDGPVSPTTPVRLLTGAEAPPLSVERFDAVGMQSVLTRARDRSRFVAPPREEEATKRALPVRGLAWGALLVAAIGIVAGMVYVSYFRPIVDDPDTIVVVPTATATREEVTAQTPQEIVTEYFEALSTGDVDRALAMGNPGGNGSHALLDVDVFARARELSPITDVQILSDDPTATEVPVRYLIGGQPFETAIVLDLLDNGRYRLAQTTVTAEFSLAGGQNLPMLVNGRRIDPKLTFEVLPGTYEVSTGLPFVDYAVTGHLQVASPSRADVQKANVTPELTEAGRSALVDAARASLQRCISANSIAPAGCPNQASAGGSQVSSATWRLTNNPWSDISPTLVADDQSVALMRLRLETSLHLTYGNGSSSNPTPTIPTEVRASMLGTDPAGVRVTWATG</sequence>
<reference evidence="4" key="1">
    <citation type="journal article" date="2019" name="Int. J. Syst. Evol. Microbiol.">
        <title>The Global Catalogue of Microorganisms (GCM) 10K type strain sequencing project: providing services to taxonomists for standard genome sequencing and annotation.</title>
        <authorList>
            <consortium name="The Broad Institute Genomics Platform"/>
            <consortium name="The Broad Institute Genome Sequencing Center for Infectious Disease"/>
            <person name="Wu L."/>
            <person name="Ma J."/>
        </authorList>
    </citation>
    <scope>NUCLEOTIDE SEQUENCE [LARGE SCALE GENOMIC DNA]</scope>
    <source>
        <strain evidence="4">JCM 19125</strain>
    </source>
</reference>
<name>A0ABP9FKN6_9ACTN</name>
<evidence type="ECO:0008006" key="5">
    <source>
        <dbReference type="Google" id="ProtNLM"/>
    </source>
</evidence>
<feature type="transmembrane region" description="Helical" evidence="2">
    <location>
        <begin position="77"/>
        <end position="98"/>
    </location>
</feature>
<evidence type="ECO:0000313" key="4">
    <source>
        <dbReference type="Proteomes" id="UP001501521"/>
    </source>
</evidence>
<evidence type="ECO:0000313" key="3">
    <source>
        <dbReference type="EMBL" id="GAA4905263.1"/>
    </source>
</evidence>
<dbReference type="RefSeq" id="WP_345583485.1">
    <property type="nucleotide sequence ID" value="NZ_BAABLV010000036.1"/>
</dbReference>
<keyword evidence="4" id="KW-1185">Reference proteome</keyword>
<evidence type="ECO:0000256" key="2">
    <source>
        <dbReference type="SAM" id="Phobius"/>
    </source>
</evidence>
<keyword evidence="2" id="KW-0812">Transmembrane</keyword>
<dbReference type="EMBL" id="BAABLV010000036">
    <property type="protein sequence ID" value="GAA4905263.1"/>
    <property type="molecule type" value="Genomic_DNA"/>
</dbReference>
<gene>
    <name evidence="3" type="ORF">GCM10025789_25790</name>
</gene>
<protein>
    <recommendedName>
        <fullName evidence="5">GerMN domain-containing protein</fullName>
    </recommendedName>
</protein>
<evidence type="ECO:0000256" key="1">
    <source>
        <dbReference type="SAM" id="MobiDB-lite"/>
    </source>
</evidence>
<keyword evidence="2" id="KW-1133">Transmembrane helix</keyword>
<comment type="caution">
    <text evidence="3">The sequence shown here is derived from an EMBL/GenBank/DDBJ whole genome shotgun (WGS) entry which is preliminary data.</text>
</comment>
<organism evidence="3 4">
    <name type="scientific">Tessaracoccus lubricantis</name>
    <dbReference type="NCBI Taxonomy" id="545543"/>
    <lineage>
        <taxon>Bacteria</taxon>
        <taxon>Bacillati</taxon>
        <taxon>Actinomycetota</taxon>
        <taxon>Actinomycetes</taxon>
        <taxon>Propionibacteriales</taxon>
        <taxon>Propionibacteriaceae</taxon>
        <taxon>Tessaracoccus</taxon>
    </lineage>
</organism>
<dbReference type="Proteomes" id="UP001501521">
    <property type="component" value="Unassembled WGS sequence"/>
</dbReference>
<proteinExistence type="predicted"/>
<keyword evidence="2" id="KW-0472">Membrane</keyword>
<feature type="region of interest" description="Disordered" evidence="1">
    <location>
        <begin position="1"/>
        <end position="24"/>
    </location>
</feature>